<accession>A0A7X2MYN9</accession>
<proteinExistence type="predicted"/>
<sequence length="107" mass="12313">MDQYREMSTPTMKFIGAAGYINYEEAIKISVDACRVLQANYSSWDHMMNSYFLGLAYWNGAMQTSPESRKLAYEAEKNNPNGIYSIPWDTNLDKHDFIAPRKNEGKT</sequence>
<keyword evidence="3" id="KW-1185">Reference proteome</keyword>
<evidence type="ECO:0000259" key="1">
    <source>
        <dbReference type="Pfam" id="PF06889"/>
    </source>
</evidence>
<dbReference type="AlphaFoldDB" id="A0A7X2MYN9"/>
<dbReference type="RefSeq" id="WP_154531409.1">
    <property type="nucleotide sequence ID" value="NZ_VULX01000011.1"/>
</dbReference>
<reference evidence="2 3" key="1">
    <citation type="submission" date="2019-08" db="EMBL/GenBank/DDBJ databases">
        <title>In-depth cultivation of the pig gut microbiome towards novel bacterial diversity and tailored functional studies.</title>
        <authorList>
            <person name="Wylensek D."/>
            <person name="Hitch T.C.A."/>
            <person name="Clavel T."/>
        </authorList>
    </citation>
    <scope>NUCLEOTIDE SEQUENCE [LARGE SCALE GENOMIC DNA]</scope>
    <source>
        <strain evidence="2 3">WCA-383-APC-5B</strain>
    </source>
</reference>
<evidence type="ECO:0000313" key="3">
    <source>
        <dbReference type="Proteomes" id="UP000460287"/>
    </source>
</evidence>
<evidence type="ECO:0000313" key="2">
    <source>
        <dbReference type="EMBL" id="MSR91519.1"/>
    </source>
</evidence>
<dbReference type="Pfam" id="PF06889">
    <property type="entry name" value="DUF1266"/>
    <property type="match status" value="1"/>
</dbReference>
<protein>
    <submittedName>
        <fullName evidence="2">DUF1266 domain-containing protein</fullName>
    </submittedName>
</protein>
<dbReference type="Proteomes" id="UP000460287">
    <property type="component" value="Unassembled WGS sequence"/>
</dbReference>
<gene>
    <name evidence="2" type="ORF">FYJ33_08875</name>
</gene>
<dbReference type="InterPro" id="IPR009677">
    <property type="entry name" value="DUF1266"/>
</dbReference>
<organism evidence="2 3">
    <name type="scientific">Inconstantimicrobium porci</name>
    <dbReference type="NCBI Taxonomy" id="2652291"/>
    <lineage>
        <taxon>Bacteria</taxon>
        <taxon>Bacillati</taxon>
        <taxon>Bacillota</taxon>
        <taxon>Clostridia</taxon>
        <taxon>Eubacteriales</taxon>
        <taxon>Clostridiaceae</taxon>
        <taxon>Inconstantimicrobium</taxon>
    </lineage>
</organism>
<name>A0A7X2MYN9_9CLOT</name>
<comment type="caution">
    <text evidence="2">The sequence shown here is derived from an EMBL/GenBank/DDBJ whole genome shotgun (WGS) entry which is preliminary data.</text>
</comment>
<feature type="domain" description="DUF1266" evidence="1">
    <location>
        <begin position="17"/>
        <end position="88"/>
    </location>
</feature>
<dbReference type="EMBL" id="VULX01000011">
    <property type="protein sequence ID" value="MSR91519.1"/>
    <property type="molecule type" value="Genomic_DNA"/>
</dbReference>